<dbReference type="RefSeq" id="WP_020356234.1">
    <property type="nucleotide sequence ID" value="NZ_KE360587.1"/>
</dbReference>
<dbReference type="EMBL" id="ATND01000002">
    <property type="protein sequence ID" value="EPP38100.1"/>
    <property type="molecule type" value="Genomic_DNA"/>
</dbReference>
<gene>
    <name evidence="2" type="ORF">CP10881SC42_0750</name>
</gene>
<name>A0ABP2X5P5_9CHLA</name>
<comment type="caution">
    <text evidence="2">The sequence shown here is derived from an EMBL/GenBank/DDBJ whole genome shotgun (WGS) entry which is preliminary data.</text>
</comment>
<proteinExistence type="predicted"/>
<protein>
    <submittedName>
        <fullName evidence="2">Uncharacterized protein</fullName>
    </submittedName>
</protein>
<dbReference type="Proteomes" id="UP000014821">
    <property type="component" value="Unassembled WGS sequence"/>
</dbReference>
<reference evidence="2" key="1">
    <citation type="submission" date="2013-04" db="EMBL/GenBank/DDBJ databases">
        <title>Genome sequence of Chlamydia psittaci 10_881_SC42.</title>
        <authorList>
            <person name="Huot-Creasy H."/>
            <person name="McCracken C.L."/>
            <person name="Humphries M."/>
            <person name="Sachse K."/>
            <person name="Laroucau K."/>
            <person name="Bavoil P."/>
            <person name="Myers G.S."/>
        </authorList>
    </citation>
    <scope>NUCLEOTIDE SEQUENCE [LARGE SCALE GENOMIC DNA]</scope>
    <source>
        <strain evidence="2">10_881_SC42</strain>
    </source>
</reference>
<evidence type="ECO:0000313" key="3">
    <source>
        <dbReference type="Proteomes" id="UP000014821"/>
    </source>
</evidence>
<organism evidence="2 3">
    <name type="scientific">Chlamydia avium</name>
    <dbReference type="NCBI Taxonomy" id="1457141"/>
    <lineage>
        <taxon>Bacteria</taxon>
        <taxon>Pseudomonadati</taxon>
        <taxon>Chlamydiota</taxon>
        <taxon>Chlamydiia</taxon>
        <taxon>Chlamydiales</taxon>
        <taxon>Chlamydiaceae</taxon>
        <taxon>Chlamydia/Chlamydophila group</taxon>
        <taxon>Chlamydia</taxon>
    </lineage>
</organism>
<keyword evidence="3" id="KW-1185">Reference proteome</keyword>
<evidence type="ECO:0000256" key="1">
    <source>
        <dbReference type="SAM" id="Phobius"/>
    </source>
</evidence>
<keyword evidence="1" id="KW-1133">Transmembrane helix</keyword>
<sequence>MACFLSFGYYDLSEFSTSKKVAAVTADILTFPIVTAVISVAALALLLIKSLIKIIAYFLELCCTPLTGKTLSEVNFSENLGKLKLETPWAHLVLIPIIGSLIHGSLITHRARSEHPEEYDLVNSCVTFLGSSAHYLSKVIAW</sequence>
<feature type="transmembrane region" description="Helical" evidence="1">
    <location>
        <begin position="28"/>
        <end position="48"/>
    </location>
</feature>
<keyword evidence="1" id="KW-0812">Transmembrane</keyword>
<evidence type="ECO:0000313" key="2">
    <source>
        <dbReference type="EMBL" id="EPP38100.1"/>
    </source>
</evidence>
<keyword evidence="1" id="KW-0472">Membrane</keyword>
<accession>A0ABP2X5P5</accession>